<dbReference type="EC" id="2.7.7.6" evidence="2"/>
<evidence type="ECO:0000259" key="3">
    <source>
        <dbReference type="Pfam" id="PF01191"/>
    </source>
</evidence>
<keyword evidence="2 4" id="KW-0240">DNA-directed RNA polymerase</keyword>
<dbReference type="SUPFAM" id="SSF55287">
    <property type="entry name" value="RPB5-like RNA polymerase subunit"/>
    <property type="match status" value="1"/>
</dbReference>
<dbReference type="Gene3D" id="3.90.940.20">
    <property type="entry name" value="RPB5-like RNA polymerase subunit"/>
    <property type="match status" value="1"/>
</dbReference>
<keyword evidence="2" id="KW-0963">Cytoplasm</keyword>
<keyword evidence="2 4" id="KW-0548">Nucleotidyltransferase</keyword>
<accession>A0A523BDF9</accession>
<organism evidence="4 5">
    <name type="scientific">Thermoproteota archaeon</name>
    <dbReference type="NCBI Taxonomy" id="2056631"/>
    <lineage>
        <taxon>Archaea</taxon>
        <taxon>Thermoproteota</taxon>
    </lineage>
</organism>
<dbReference type="NCBIfam" id="NF007129">
    <property type="entry name" value="PRK09570.1"/>
    <property type="match status" value="1"/>
</dbReference>
<dbReference type="InterPro" id="IPR000783">
    <property type="entry name" value="RNA_pol_subH/Rpb5_C"/>
</dbReference>
<keyword evidence="2 4" id="KW-0808">Transferase</keyword>
<dbReference type="GO" id="GO:0003677">
    <property type="term" value="F:DNA binding"/>
    <property type="evidence" value="ECO:0007669"/>
    <property type="project" value="InterPro"/>
</dbReference>
<evidence type="ECO:0000256" key="2">
    <source>
        <dbReference type="HAMAP-Rule" id="MF_00025"/>
    </source>
</evidence>
<evidence type="ECO:0000256" key="1">
    <source>
        <dbReference type="ARBA" id="ARBA00023163"/>
    </source>
</evidence>
<proteinExistence type="inferred from homology"/>
<reference evidence="4 5" key="1">
    <citation type="journal article" date="2019" name="Nat. Microbiol.">
        <title>Expanding anaerobic alkane metabolism in the domain of Archaea.</title>
        <authorList>
            <person name="Wang Y."/>
            <person name="Wegener G."/>
            <person name="Hou J."/>
            <person name="Wang F."/>
            <person name="Xiao X."/>
        </authorList>
    </citation>
    <scope>NUCLEOTIDE SEQUENCE [LARGE SCALE GENOMIC DNA]</scope>
    <source>
        <strain evidence="4">WYZ-LMO10</strain>
    </source>
</reference>
<dbReference type="GO" id="GO:0003899">
    <property type="term" value="F:DNA-directed RNA polymerase activity"/>
    <property type="evidence" value="ECO:0007669"/>
    <property type="project" value="UniProtKB-UniRule"/>
</dbReference>
<dbReference type="PANTHER" id="PTHR10535">
    <property type="entry name" value="DNA-DIRECTED RNA POLYMERASES I, II, AND III SUBUNIT RPABC1"/>
    <property type="match status" value="1"/>
</dbReference>
<dbReference type="GO" id="GO:0006366">
    <property type="term" value="P:transcription by RNA polymerase II"/>
    <property type="evidence" value="ECO:0007669"/>
    <property type="project" value="TreeGrafter"/>
</dbReference>
<dbReference type="GO" id="GO:0042797">
    <property type="term" value="P:tRNA transcription by RNA polymerase III"/>
    <property type="evidence" value="ECO:0007669"/>
    <property type="project" value="TreeGrafter"/>
</dbReference>
<comment type="subunit">
    <text evidence="2">Part of the RNA polymerase complex.</text>
</comment>
<dbReference type="GO" id="GO:0000428">
    <property type="term" value="C:DNA-directed RNA polymerase complex"/>
    <property type="evidence" value="ECO:0007669"/>
    <property type="project" value="UniProtKB-KW"/>
</dbReference>
<dbReference type="AlphaFoldDB" id="A0A523BDF9"/>
<dbReference type="InterPro" id="IPR035913">
    <property type="entry name" value="RPB5-like_sf"/>
</dbReference>
<dbReference type="GO" id="GO:0006362">
    <property type="term" value="P:transcription elongation by RNA polymerase I"/>
    <property type="evidence" value="ECO:0007669"/>
    <property type="project" value="TreeGrafter"/>
</dbReference>
<evidence type="ECO:0000313" key="5">
    <source>
        <dbReference type="Proteomes" id="UP000315399"/>
    </source>
</evidence>
<dbReference type="Pfam" id="PF01191">
    <property type="entry name" value="RNA_pol_Rpb5_C"/>
    <property type="match status" value="1"/>
</dbReference>
<dbReference type="GO" id="GO:0005737">
    <property type="term" value="C:cytoplasm"/>
    <property type="evidence" value="ECO:0007669"/>
    <property type="project" value="UniProtKB-SubCell"/>
</dbReference>
<feature type="domain" description="RNA polymerase subunit H/Rpb5 C-terminal" evidence="3">
    <location>
        <begin position="4"/>
        <end position="76"/>
    </location>
</feature>
<dbReference type="Proteomes" id="UP000315399">
    <property type="component" value="Unassembled WGS sequence"/>
</dbReference>
<dbReference type="HAMAP" id="MF_00025">
    <property type="entry name" value="RNApol_Rpo5_RPB5"/>
    <property type="match status" value="1"/>
</dbReference>
<comment type="caution">
    <text evidence="4">The sequence shown here is derived from an EMBL/GenBank/DDBJ whole genome shotgun (WGS) entry which is preliminary data.</text>
</comment>
<name>A0A523BDF9_9CREN</name>
<comment type="function">
    <text evidence="2">DNA-dependent RNA polymerase (RNAP) catalyzes the transcription of DNA into RNA using the four ribonucleoside triphosphates as substrates.</text>
</comment>
<gene>
    <name evidence="2" type="primary">rpo5</name>
    <name evidence="2" type="synonym">rpoH</name>
    <name evidence="4" type="ORF">DSO08_04150</name>
</gene>
<evidence type="ECO:0000313" key="4">
    <source>
        <dbReference type="EMBL" id="TDA38500.1"/>
    </source>
</evidence>
<comment type="subcellular location">
    <subcellularLocation>
        <location evidence="2">Cytoplasm</location>
    </subcellularLocation>
</comment>
<keyword evidence="1 2" id="KW-0804">Transcription</keyword>
<protein>
    <recommendedName>
        <fullName evidence="2">DNA-directed RNA polymerase subunit Rpo5</fullName>
        <ecNumber evidence="2">2.7.7.6</ecNumber>
    </recommendedName>
    <alternativeName>
        <fullName evidence="2">DNA-directed RNA polymerase subunit H</fullName>
    </alternativeName>
</protein>
<comment type="catalytic activity">
    <reaction evidence="2">
        <text>RNA(n) + a ribonucleoside 5'-triphosphate = RNA(n+1) + diphosphate</text>
        <dbReference type="Rhea" id="RHEA:21248"/>
        <dbReference type="Rhea" id="RHEA-COMP:14527"/>
        <dbReference type="Rhea" id="RHEA-COMP:17342"/>
        <dbReference type="ChEBI" id="CHEBI:33019"/>
        <dbReference type="ChEBI" id="CHEBI:61557"/>
        <dbReference type="ChEBI" id="CHEBI:140395"/>
        <dbReference type="EC" id="2.7.7.6"/>
    </reaction>
</comment>
<dbReference type="InterPro" id="IPR014381">
    <property type="entry name" value="Arch_Rpo5/euc_Rpb5"/>
</dbReference>
<sequence>MVKFDILKHELVPKFTILSKEEVEILRQTYGIRKEHLPWIRKSDPVCKVLGAKPGDVLKIERNSEVAGKSIAYRYVVPG</sequence>
<comment type="similarity">
    <text evidence="2">Belongs to the archaeal Rpo5/eukaryotic RPB5 RNA polymerase subunit family.</text>
</comment>
<dbReference type="EMBL" id="QNVH01000037">
    <property type="protein sequence ID" value="TDA38500.1"/>
    <property type="molecule type" value="Genomic_DNA"/>
</dbReference>
<dbReference type="PANTHER" id="PTHR10535:SF0">
    <property type="entry name" value="DNA-DIRECTED RNA POLYMERASES I, II, AND III SUBUNIT RPABC1"/>
    <property type="match status" value="1"/>
</dbReference>